<feature type="domain" description="L-asparaginase N-terminal" evidence="7">
    <location>
        <begin position="11"/>
        <end position="175"/>
    </location>
</feature>
<evidence type="ECO:0000256" key="1">
    <source>
        <dbReference type="ARBA" id="ARBA00010518"/>
    </source>
</evidence>
<dbReference type="CDD" id="cd08964">
    <property type="entry name" value="L-asparaginase_II"/>
    <property type="match status" value="1"/>
</dbReference>
<feature type="active site" evidence="6">
    <location>
        <position position="19"/>
    </location>
</feature>
<sequence>MTLPQPGEPFVLVISTGGTIASTTDSSGTRVPTLSAEELVTDCAASVPTRVYDSVLLDSSSMGLGDVDTLVELVSRALADALITGIVITHGTDSMAETALALDLVQRDPRPVILTGAQRPADHPTADGPANLRRAIELAADPLARGRGVTVHFGGDTLAARGLYKRDTEALNAFALTAPLTLPRPAAVAAAPLAGYNVPILRAWPGAGTELVDFVIDSGADGIVVEALGSGNVSAEMGFALGRAVEADIPVVMSTSVPSGEVSLSYGGGGGGATLAQRGVLSAGWLRAGQARIALLTAIATGTDPRQLLGG</sequence>
<dbReference type="SUPFAM" id="SSF53774">
    <property type="entry name" value="Glutaminase/Asparaginase"/>
    <property type="match status" value="1"/>
</dbReference>
<evidence type="ECO:0000313" key="10">
    <source>
        <dbReference type="Proteomes" id="UP000006196"/>
    </source>
</evidence>
<dbReference type="PIRSF" id="PIRSF001220">
    <property type="entry name" value="L-ASNase_gatD"/>
    <property type="match status" value="1"/>
</dbReference>
<dbReference type="Gene3D" id="3.40.50.40">
    <property type="match status" value="1"/>
</dbReference>
<dbReference type="PANTHER" id="PTHR11707">
    <property type="entry name" value="L-ASPARAGINASE"/>
    <property type="match status" value="1"/>
</dbReference>
<keyword evidence="3 9" id="KW-0378">Hydrolase</keyword>
<dbReference type="STRING" id="525263.HMPREF0298_1238"/>
<dbReference type="AlphaFoldDB" id="C0XS18"/>
<comment type="caution">
    <text evidence="9">The sequence shown here is derived from an EMBL/GenBank/DDBJ whole genome shotgun (WGS) entry which is preliminary data.</text>
</comment>
<organism evidence="9 10">
    <name type="scientific">Corynebacterium lipophiloflavum (strain ATCC 700352 / DSM 44291 / CCUG 37336 / JCM 10383 / DMMZ 1944)</name>
    <dbReference type="NCBI Taxonomy" id="525263"/>
    <lineage>
        <taxon>Bacteria</taxon>
        <taxon>Bacillati</taxon>
        <taxon>Actinomycetota</taxon>
        <taxon>Actinomycetes</taxon>
        <taxon>Mycobacteriales</taxon>
        <taxon>Corynebacteriaceae</taxon>
        <taxon>Corynebacterium</taxon>
    </lineage>
</organism>
<dbReference type="InterPro" id="IPR004550">
    <property type="entry name" value="AsnASE_II"/>
</dbReference>
<feature type="binding site" evidence="5">
    <location>
        <begin position="92"/>
        <end position="93"/>
    </location>
    <ligand>
        <name>substrate</name>
    </ligand>
</feature>
<dbReference type="RefSeq" id="WP_006839964.1">
    <property type="nucleotide sequence ID" value="NZ_GG667192.1"/>
</dbReference>
<evidence type="ECO:0000256" key="2">
    <source>
        <dbReference type="ARBA" id="ARBA00012920"/>
    </source>
</evidence>
<accession>C0XS18</accession>
<dbReference type="PANTHER" id="PTHR11707:SF28">
    <property type="entry name" value="60 KDA LYSOPHOSPHOLIPASE"/>
    <property type="match status" value="1"/>
</dbReference>
<dbReference type="PIRSF" id="PIRSF500176">
    <property type="entry name" value="L_ASNase"/>
    <property type="match status" value="1"/>
</dbReference>
<dbReference type="SMART" id="SM00870">
    <property type="entry name" value="Asparaginase"/>
    <property type="match status" value="1"/>
</dbReference>
<dbReference type="GO" id="GO:0006528">
    <property type="term" value="P:asparagine metabolic process"/>
    <property type="evidence" value="ECO:0007669"/>
    <property type="project" value="InterPro"/>
</dbReference>
<dbReference type="InterPro" id="IPR036152">
    <property type="entry name" value="Asp/glu_Ase-like_sf"/>
</dbReference>
<evidence type="ECO:0000313" key="9">
    <source>
        <dbReference type="EMBL" id="EEI16913.1"/>
    </source>
</evidence>
<feature type="domain" description="Asparaginase/glutaminase C-terminal" evidence="8">
    <location>
        <begin position="197"/>
        <end position="307"/>
    </location>
</feature>
<evidence type="ECO:0000256" key="4">
    <source>
        <dbReference type="PIRSR" id="PIRSR001220-1"/>
    </source>
</evidence>
<evidence type="ECO:0000259" key="8">
    <source>
        <dbReference type="Pfam" id="PF17763"/>
    </source>
</evidence>
<dbReference type="Pfam" id="PF17763">
    <property type="entry name" value="Asparaginase_C"/>
    <property type="match status" value="1"/>
</dbReference>
<dbReference type="Pfam" id="PF00710">
    <property type="entry name" value="Asparaginase"/>
    <property type="match status" value="1"/>
</dbReference>
<protein>
    <recommendedName>
        <fullName evidence="2">asparaginase</fullName>
        <ecNumber evidence="2">3.5.1.1</ecNumber>
    </recommendedName>
</protein>
<dbReference type="Gene3D" id="3.40.50.1170">
    <property type="entry name" value="L-asparaginase, N-terminal domain"/>
    <property type="match status" value="1"/>
</dbReference>
<evidence type="ECO:0000259" key="7">
    <source>
        <dbReference type="Pfam" id="PF00710"/>
    </source>
</evidence>
<evidence type="ECO:0000256" key="6">
    <source>
        <dbReference type="PROSITE-ProRule" id="PRU10099"/>
    </source>
</evidence>
<dbReference type="EC" id="3.5.1.1" evidence="2"/>
<dbReference type="InterPro" id="IPR006034">
    <property type="entry name" value="Asparaginase/glutaminase-like"/>
</dbReference>
<dbReference type="Proteomes" id="UP000006196">
    <property type="component" value="Unassembled WGS sequence"/>
</dbReference>
<dbReference type="PROSITE" id="PS51732">
    <property type="entry name" value="ASN_GLN_ASE_3"/>
    <property type="match status" value="1"/>
</dbReference>
<feature type="active site" description="O-isoaspartyl threonine intermediate" evidence="4">
    <location>
        <position position="19"/>
    </location>
</feature>
<dbReference type="HOGENOM" id="CLU_019134_1_0_11"/>
<feature type="binding site" evidence="5">
    <location>
        <position position="59"/>
    </location>
    <ligand>
        <name>substrate</name>
    </ligand>
</feature>
<comment type="similarity">
    <text evidence="1">Belongs to the asparaginase 1 family.</text>
</comment>
<dbReference type="PRINTS" id="PR00139">
    <property type="entry name" value="ASNGLNASE"/>
</dbReference>
<dbReference type="InterPro" id="IPR040919">
    <property type="entry name" value="Asparaginase_C"/>
</dbReference>
<evidence type="ECO:0000256" key="5">
    <source>
        <dbReference type="PIRSR" id="PIRSR001220-2"/>
    </source>
</evidence>
<dbReference type="EMBL" id="ACHJ01000110">
    <property type="protein sequence ID" value="EEI16913.1"/>
    <property type="molecule type" value="Genomic_DNA"/>
</dbReference>
<dbReference type="InterPro" id="IPR020827">
    <property type="entry name" value="Asparaginase/glutaminase_AS1"/>
</dbReference>
<proteinExistence type="inferred from homology"/>
<dbReference type="InterPro" id="IPR037152">
    <property type="entry name" value="L-asparaginase_N_sf"/>
</dbReference>
<keyword evidence="10" id="KW-1185">Reference proteome</keyword>
<gene>
    <name evidence="9" type="primary">ansA</name>
    <name evidence="9" type="ORF">HMPREF0298_1238</name>
</gene>
<dbReference type="SFLD" id="SFLDS00057">
    <property type="entry name" value="Glutaminase/Asparaginase"/>
    <property type="match status" value="1"/>
</dbReference>
<dbReference type="OrthoDB" id="9788068at2"/>
<dbReference type="PROSITE" id="PS00144">
    <property type="entry name" value="ASN_GLN_ASE_1"/>
    <property type="match status" value="1"/>
</dbReference>
<name>C0XS18_CORLD</name>
<reference evidence="9" key="1">
    <citation type="submission" date="2009-01" db="EMBL/GenBank/DDBJ databases">
        <authorList>
            <person name="Qin X."/>
            <person name="Bachman B."/>
            <person name="Battles P."/>
            <person name="Bell A."/>
            <person name="Bess C."/>
            <person name="Bickham C."/>
            <person name="Chaboub L."/>
            <person name="Chen D."/>
            <person name="Coyle M."/>
            <person name="Deiros D.R."/>
            <person name="Dinh H."/>
            <person name="Forbes L."/>
            <person name="Fowler G."/>
            <person name="Francisco L."/>
            <person name="Fu Q."/>
            <person name="Gubbala S."/>
            <person name="Hale W."/>
            <person name="Han Y."/>
            <person name="Hemphill L."/>
            <person name="Highlander S.K."/>
            <person name="Hirani K."/>
            <person name="Hogues M."/>
            <person name="Jackson L."/>
            <person name="Jakkamsetti A."/>
            <person name="Javaid M."/>
            <person name="Jiang H."/>
            <person name="Korchina V."/>
            <person name="Kovar C."/>
            <person name="Lara F."/>
            <person name="Lee S."/>
            <person name="Mata R."/>
            <person name="Mathew T."/>
            <person name="Moen C."/>
            <person name="Morales K."/>
            <person name="Munidasa M."/>
            <person name="Nazareth L."/>
            <person name="Ngo R."/>
            <person name="Nguyen L."/>
            <person name="Okwuonu G."/>
            <person name="Ongeri F."/>
            <person name="Patil S."/>
            <person name="Petrosino J."/>
            <person name="Pham C."/>
            <person name="Pham P."/>
            <person name="Pu L.-L."/>
            <person name="Puazo M."/>
            <person name="Raj R."/>
            <person name="Reid J."/>
            <person name="Rouhana J."/>
            <person name="Saada N."/>
            <person name="Shang Y."/>
            <person name="Simmons D."/>
            <person name="Thornton R."/>
            <person name="Warren J."/>
            <person name="Weissenberger G."/>
            <person name="Zhang J."/>
            <person name="Zhang L."/>
            <person name="Zhou C."/>
            <person name="Zhu D."/>
            <person name="Muzny D."/>
            <person name="Worley K."/>
            <person name="Gibbs R."/>
        </authorList>
    </citation>
    <scope>NUCLEOTIDE SEQUENCE [LARGE SCALE GENOMIC DNA]</scope>
    <source>
        <strain evidence="9">DSM 44291</strain>
    </source>
</reference>
<dbReference type="GO" id="GO:0004067">
    <property type="term" value="F:asparaginase activity"/>
    <property type="evidence" value="ECO:0007669"/>
    <property type="project" value="UniProtKB-UniRule"/>
</dbReference>
<dbReference type="InterPro" id="IPR027473">
    <property type="entry name" value="L-asparaginase_C"/>
</dbReference>
<dbReference type="eggNOG" id="COG0252">
    <property type="taxonomic scope" value="Bacteria"/>
</dbReference>
<evidence type="ECO:0000256" key="3">
    <source>
        <dbReference type="ARBA" id="ARBA00022801"/>
    </source>
</evidence>
<dbReference type="InterPro" id="IPR027474">
    <property type="entry name" value="L-asparaginase_N"/>
</dbReference>